<sequence>MAMRWSAHDAGAVTPGGILRLMRAGSVDAALALAHQIGMPQQNFIVGDSSGAIAWTIIGRVPARFGMDGRRPSSWADGSRGWSGTLPPDQVPVVRQARIWTANTRTVGGDAYARLGYGGYDNGARAERIRKRLFQKNGDFTPKDMLSIQLDVRNDRNRFWQAQMLAALPRTRRCAHRSRTGRARRTLPPSASGSSTRSAAEPSR</sequence>
<dbReference type="InterPro" id="IPR002692">
    <property type="entry name" value="S45"/>
</dbReference>
<dbReference type="PANTHER" id="PTHR34218:SF4">
    <property type="entry name" value="ACYL-HOMOSERINE LACTONE ACYLASE QUIP"/>
    <property type="match status" value="1"/>
</dbReference>
<dbReference type="GO" id="GO:0017000">
    <property type="term" value="P:antibiotic biosynthetic process"/>
    <property type="evidence" value="ECO:0007669"/>
    <property type="project" value="InterPro"/>
</dbReference>
<dbReference type="KEGG" id="hgn:E6W36_12195"/>
<dbReference type="InterPro" id="IPR029055">
    <property type="entry name" value="Ntn_hydrolases_N"/>
</dbReference>
<dbReference type="Gene3D" id="1.10.1400.10">
    <property type="match status" value="1"/>
</dbReference>
<keyword evidence="3" id="KW-1185">Reference proteome</keyword>
<dbReference type="InterPro" id="IPR043147">
    <property type="entry name" value="Penicillin_amidase_A-knob"/>
</dbReference>
<reference evidence="3" key="1">
    <citation type="submission" date="2019-04" db="EMBL/GenBank/DDBJ databases">
        <title>Complete genome sequence of Sphingomonas sp. W1-2-3.</title>
        <authorList>
            <person name="Im W.T."/>
        </authorList>
    </citation>
    <scope>NUCLEOTIDE SEQUENCE [LARGE SCALE GENOMIC DNA]</scope>
    <source>
        <strain evidence="3">W1-2-3</strain>
    </source>
</reference>
<dbReference type="Pfam" id="PF01804">
    <property type="entry name" value="Penicil_amidase"/>
    <property type="match status" value="1"/>
</dbReference>
<evidence type="ECO:0000256" key="1">
    <source>
        <dbReference type="SAM" id="MobiDB-lite"/>
    </source>
</evidence>
<organism evidence="2 3">
    <name type="scientific">Hankyongella ginsenosidimutans</name>
    <dbReference type="NCBI Taxonomy" id="1763828"/>
    <lineage>
        <taxon>Bacteria</taxon>
        <taxon>Pseudomonadati</taxon>
        <taxon>Pseudomonadota</taxon>
        <taxon>Alphaproteobacteria</taxon>
        <taxon>Sphingomonadales</taxon>
        <taxon>Sphingomonadaceae</taxon>
        <taxon>Hankyongella</taxon>
    </lineage>
</organism>
<name>A0A4D7C8W6_9SPHN</name>
<dbReference type="Proteomes" id="UP000298714">
    <property type="component" value="Chromosome"/>
</dbReference>
<evidence type="ECO:0000313" key="3">
    <source>
        <dbReference type="Proteomes" id="UP000298714"/>
    </source>
</evidence>
<feature type="compositionally biased region" description="Polar residues" evidence="1">
    <location>
        <begin position="189"/>
        <end position="198"/>
    </location>
</feature>
<gene>
    <name evidence="2" type="ORF">E6W36_12195</name>
</gene>
<feature type="compositionally biased region" description="Basic residues" evidence="1">
    <location>
        <begin position="171"/>
        <end position="185"/>
    </location>
</feature>
<feature type="region of interest" description="Disordered" evidence="1">
    <location>
        <begin position="171"/>
        <end position="204"/>
    </location>
</feature>
<accession>A0A4D7C8W6</accession>
<dbReference type="GO" id="GO:0016787">
    <property type="term" value="F:hydrolase activity"/>
    <property type="evidence" value="ECO:0007669"/>
    <property type="project" value="InterPro"/>
</dbReference>
<dbReference type="PANTHER" id="PTHR34218">
    <property type="entry name" value="PEPTIDASE S45 PENICILLIN AMIDASE"/>
    <property type="match status" value="1"/>
</dbReference>
<dbReference type="EMBL" id="CP039704">
    <property type="protein sequence ID" value="QCI79998.1"/>
    <property type="molecule type" value="Genomic_DNA"/>
</dbReference>
<dbReference type="AlphaFoldDB" id="A0A4D7C8W6"/>
<proteinExistence type="predicted"/>
<protein>
    <submittedName>
        <fullName evidence="2">Uncharacterized protein</fullName>
    </submittedName>
</protein>
<dbReference type="Gene3D" id="3.60.20.10">
    <property type="entry name" value="Glutamine Phosphoribosylpyrophosphate, subunit 1, domain 1"/>
    <property type="match status" value="1"/>
</dbReference>
<dbReference type="SUPFAM" id="SSF56235">
    <property type="entry name" value="N-terminal nucleophile aminohydrolases (Ntn hydrolases)"/>
    <property type="match status" value="1"/>
</dbReference>
<evidence type="ECO:0000313" key="2">
    <source>
        <dbReference type="EMBL" id="QCI79998.1"/>
    </source>
</evidence>